<dbReference type="InterPro" id="IPR038488">
    <property type="entry name" value="Integrase_DNA-bd_sf"/>
</dbReference>
<dbReference type="GO" id="GO:0006310">
    <property type="term" value="P:DNA recombination"/>
    <property type="evidence" value="ECO:0007669"/>
    <property type="project" value="UniProtKB-KW"/>
</dbReference>
<dbReference type="InterPro" id="IPR010998">
    <property type="entry name" value="Integrase_recombinase_N"/>
</dbReference>
<gene>
    <name evidence="6" type="ORF">B0187_06270</name>
</gene>
<dbReference type="PROSITE" id="PS51898">
    <property type="entry name" value="TYR_RECOMBINASE"/>
    <property type="match status" value="1"/>
</dbReference>
<dbReference type="SUPFAM" id="SSF56349">
    <property type="entry name" value="DNA breaking-rejoining enzymes"/>
    <property type="match status" value="1"/>
</dbReference>
<keyword evidence="4" id="KW-0233">DNA recombination</keyword>
<dbReference type="GO" id="GO:0015074">
    <property type="term" value="P:DNA integration"/>
    <property type="evidence" value="ECO:0007669"/>
    <property type="project" value="UniProtKB-KW"/>
</dbReference>
<dbReference type="OrthoDB" id="9795573at2"/>
<name>A0A1T0ARG3_9PAST</name>
<evidence type="ECO:0000313" key="7">
    <source>
        <dbReference type="Proteomes" id="UP000190867"/>
    </source>
</evidence>
<evidence type="ECO:0000256" key="3">
    <source>
        <dbReference type="ARBA" id="ARBA00023125"/>
    </source>
</evidence>
<dbReference type="CDD" id="cd00801">
    <property type="entry name" value="INT_P4_C"/>
    <property type="match status" value="1"/>
</dbReference>
<dbReference type="InterPro" id="IPR053876">
    <property type="entry name" value="Phage_int_M"/>
</dbReference>
<dbReference type="InterPro" id="IPR011010">
    <property type="entry name" value="DNA_brk_join_enz"/>
</dbReference>
<evidence type="ECO:0000256" key="1">
    <source>
        <dbReference type="ARBA" id="ARBA00008857"/>
    </source>
</evidence>
<evidence type="ECO:0000313" key="6">
    <source>
        <dbReference type="EMBL" id="OOR98864.1"/>
    </source>
</evidence>
<comment type="similarity">
    <text evidence="1">Belongs to the 'phage' integrase family.</text>
</comment>
<accession>A0A1T0ARG3</accession>
<reference evidence="6 7" key="1">
    <citation type="submission" date="2017-02" db="EMBL/GenBank/DDBJ databases">
        <title>Draft genome sequence of Haemophilus paracuniculus CCUG 43573 type strain.</title>
        <authorList>
            <person name="Engstrom-Jakobsson H."/>
            <person name="Salva-Serra F."/>
            <person name="Thorell K."/>
            <person name="Gonzales-Siles L."/>
            <person name="Karlsson R."/>
            <person name="Boulund F."/>
            <person name="Engstrand L."/>
            <person name="Kristiansson E."/>
            <person name="Moore E."/>
        </authorList>
    </citation>
    <scope>NUCLEOTIDE SEQUENCE [LARGE SCALE GENOMIC DNA]</scope>
    <source>
        <strain evidence="6 7">CCUG 43573</strain>
    </source>
</reference>
<organism evidence="6 7">
    <name type="scientific">Haemophilus paracuniculus</name>
    <dbReference type="NCBI Taxonomy" id="734"/>
    <lineage>
        <taxon>Bacteria</taxon>
        <taxon>Pseudomonadati</taxon>
        <taxon>Pseudomonadota</taxon>
        <taxon>Gammaproteobacteria</taxon>
        <taxon>Pasteurellales</taxon>
        <taxon>Pasteurellaceae</taxon>
        <taxon>Haemophilus</taxon>
    </lineage>
</organism>
<dbReference type="Gene3D" id="1.10.443.10">
    <property type="entry name" value="Intergrase catalytic core"/>
    <property type="match status" value="1"/>
</dbReference>
<dbReference type="Gene3D" id="3.30.160.390">
    <property type="entry name" value="Integrase, DNA-binding domain"/>
    <property type="match status" value="1"/>
</dbReference>
<dbReference type="InterPro" id="IPR013762">
    <property type="entry name" value="Integrase-like_cat_sf"/>
</dbReference>
<evidence type="ECO:0000256" key="2">
    <source>
        <dbReference type="ARBA" id="ARBA00022908"/>
    </source>
</evidence>
<dbReference type="AlphaFoldDB" id="A0A1T0ARG3"/>
<dbReference type="InterPro" id="IPR002104">
    <property type="entry name" value="Integrase_catalytic"/>
</dbReference>
<evidence type="ECO:0000259" key="5">
    <source>
        <dbReference type="PROSITE" id="PS51898"/>
    </source>
</evidence>
<comment type="caution">
    <text evidence="6">The sequence shown here is derived from an EMBL/GenBank/DDBJ whole genome shotgun (WGS) entry which is preliminary data.</text>
</comment>
<keyword evidence="3" id="KW-0238">DNA-binding</keyword>
<protein>
    <recommendedName>
        <fullName evidence="5">Tyr recombinase domain-containing protein</fullName>
    </recommendedName>
</protein>
<keyword evidence="7" id="KW-1185">Reference proteome</keyword>
<proteinExistence type="inferred from homology"/>
<dbReference type="GO" id="GO:0003677">
    <property type="term" value="F:DNA binding"/>
    <property type="evidence" value="ECO:0007669"/>
    <property type="project" value="UniProtKB-KW"/>
</dbReference>
<feature type="domain" description="Tyr recombinase" evidence="5">
    <location>
        <begin position="211"/>
        <end position="392"/>
    </location>
</feature>
<dbReference type="Proteomes" id="UP000190867">
    <property type="component" value="Unassembled WGS sequence"/>
</dbReference>
<dbReference type="PANTHER" id="PTHR30629:SF6">
    <property type="entry name" value="PROPHAGE INTEGRASE INTA-RELATED"/>
    <property type="match status" value="1"/>
</dbReference>
<dbReference type="InterPro" id="IPR050808">
    <property type="entry name" value="Phage_Integrase"/>
</dbReference>
<evidence type="ECO:0000256" key="4">
    <source>
        <dbReference type="ARBA" id="ARBA00023172"/>
    </source>
</evidence>
<keyword evidence="2" id="KW-0229">DNA integration</keyword>
<dbReference type="Gene3D" id="1.10.150.130">
    <property type="match status" value="1"/>
</dbReference>
<dbReference type="Pfam" id="PF22022">
    <property type="entry name" value="Phage_int_M"/>
    <property type="match status" value="1"/>
</dbReference>
<dbReference type="InterPro" id="IPR025166">
    <property type="entry name" value="Integrase_DNA_bind_dom"/>
</dbReference>
<dbReference type="Pfam" id="PF00589">
    <property type="entry name" value="Phage_integrase"/>
    <property type="match status" value="1"/>
</dbReference>
<dbReference type="Pfam" id="PF13356">
    <property type="entry name" value="Arm-DNA-bind_3"/>
    <property type="match status" value="1"/>
</dbReference>
<dbReference type="RefSeq" id="WP_078237009.1">
    <property type="nucleotide sequence ID" value="NZ_MUYA01000008.1"/>
</dbReference>
<sequence>MARFVRPLNETKIKSLKFSLDGKNEHADGKGLYLFLFNGDRKVFYFIYSHPTTKKRIKRKIGDYGVLSLNEAREKINEYHRLLLDGLEPFTYLEQLAKEQARRAITVREYAEEWRKLKLINQDNKPITMDREWGRLELYLFPHFGDYPLSAVKMDEVARHFEPLYVTKPNTATKVIGRFIDILQYAVADGLIEFNPLAGIRKTRFKKVKAQHNPTINAEELPQLFQRLNLSNSAVTVRLLIEWQILTMLRPFEAVAVEWADVDFEKQILTIPAERMKGTQKKARSHTVPLSRQALAVLEEMKKHNGNKKHIFASTRSQSGVMSSQTVNHTIKHLGYKGILTAHGLRAMARTYLADVGVDFQVAESCLAHVVGNDVSQSYNHSSYLALRKEVMQKWGDYVEQCKKR</sequence>
<dbReference type="PANTHER" id="PTHR30629">
    <property type="entry name" value="PROPHAGE INTEGRASE"/>
    <property type="match status" value="1"/>
</dbReference>
<dbReference type="EMBL" id="MUYA01000008">
    <property type="protein sequence ID" value="OOR98864.1"/>
    <property type="molecule type" value="Genomic_DNA"/>
</dbReference>